<keyword evidence="2" id="KW-1185">Reference proteome</keyword>
<comment type="caution">
    <text evidence="1">The sequence shown here is derived from an EMBL/GenBank/DDBJ whole genome shotgun (WGS) entry which is preliminary data.</text>
</comment>
<sequence>MTENLKEILISKNQEVPIASSGEIQSILKEKKQLTTIKGTLTSPIQLRGEETKEPYYYSFISLKGQSIDLPVIAPTPIRISANLLPVLLTISQTKKDIGSDSEQVKELQLN</sequence>
<dbReference type="OrthoDB" id="2432348at2759"/>
<reference evidence="1" key="1">
    <citation type="submission" date="2021-06" db="EMBL/GenBank/DDBJ databases">
        <authorList>
            <person name="Kallberg Y."/>
            <person name="Tangrot J."/>
            <person name="Rosling A."/>
        </authorList>
    </citation>
    <scope>NUCLEOTIDE SEQUENCE</scope>
    <source>
        <strain evidence="1">MT106</strain>
    </source>
</reference>
<dbReference type="Proteomes" id="UP000789831">
    <property type="component" value="Unassembled WGS sequence"/>
</dbReference>
<gene>
    <name evidence="1" type="ORF">AGERDE_LOCUS12999</name>
</gene>
<protein>
    <submittedName>
        <fullName evidence="1">5717_t:CDS:1</fullName>
    </submittedName>
</protein>
<proteinExistence type="predicted"/>
<feature type="non-terminal residue" evidence="1">
    <location>
        <position position="111"/>
    </location>
</feature>
<name>A0A9N9END8_9GLOM</name>
<dbReference type="AlphaFoldDB" id="A0A9N9END8"/>
<evidence type="ECO:0000313" key="1">
    <source>
        <dbReference type="EMBL" id="CAG8688011.1"/>
    </source>
</evidence>
<dbReference type="EMBL" id="CAJVPL010013176">
    <property type="protein sequence ID" value="CAG8688011.1"/>
    <property type="molecule type" value="Genomic_DNA"/>
</dbReference>
<organism evidence="1 2">
    <name type="scientific">Ambispora gerdemannii</name>
    <dbReference type="NCBI Taxonomy" id="144530"/>
    <lineage>
        <taxon>Eukaryota</taxon>
        <taxon>Fungi</taxon>
        <taxon>Fungi incertae sedis</taxon>
        <taxon>Mucoromycota</taxon>
        <taxon>Glomeromycotina</taxon>
        <taxon>Glomeromycetes</taxon>
        <taxon>Archaeosporales</taxon>
        <taxon>Ambisporaceae</taxon>
        <taxon>Ambispora</taxon>
    </lineage>
</organism>
<evidence type="ECO:0000313" key="2">
    <source>
        <dbReference type="Proteomes" id="UP000789831"/>
    </source>
</evidence>
<accession>A0A9N9END8</accession>